<accession>A0A3L8SV97</accession>
<comment type="caution">
    <text evidence="1">The sequence shown here is derived from an EMBL/GenBank/DDBJ whole genome shotgun (WGS) entry which is preliminary data.</text>
</comment>
<evidence type="ECO:0000313" key="1">
    <source>
        <dbReference type="EMBL" id="RLW08896.1"/>
    </source>
</evidence>
<keyword evidence="2" id="KW-1185">Reference proteome</keyword>
<dbReference type="EMBL" id="QUSF01000005">
    <property type="protein sequence ID" value="RLW08896.1"/>
    <property type="molecule type" value="Genomic_DNA"/>
</dbReference>
<protein>
    <submittedName>
        <fullName evidence="1">Uncharacterized protein</fullName>
    </submittedName>
</protein>
<gene>
    <name evidence="1" type="ORF">DV515_00002989</name>
</gene>
<organism evidence="1 2">
    <name type="scientific">Chloebia gouldiae</name>
    <name type="common">Gouldian finch</name>
    <name type="synonym">Erythrura gouldiae</name>
    <dbReference type="NCBI Taxonomy" id="44316"/>
    <lineage>
        <taxon>Eukaryota</taxon>
        <taxon>Metazoa</taxon>
        <taxon>Chordata</taxon>
        <taxon>Craniata</taxon>
        <taxon>Vertebrata</taxon>
        <taxon>Euteleostomi</taxon>
        <taxon>Archelosauria</taxon>
        <taxon>Archosauria</taxon>
        <taxon>Dinosauria</taxon>
        <taxon>Saurischia</taxon>
        <taxon>Theropoda</taxon>
        <taxon>Coelurosauria</taxon>
        <taxon>Aves</taxon>
        <taxon>Neognathae</taxon>
        <taxon>Neoaves</taxon>
        <taxon>Telluraves</taxon>
        <taxon>Australaves</taxon>
        <taxon>Passeriformes</taxon>
        <taxon>Passeroidea</taxon>
        <taxon>Passeridae</taxon>
        <taxon>Chloebia</taxon>
    </lineage>
</organism>
<sequence>MRLQLNLGQEPRAGNTVNSLLHNLEEVASDLRSSPEALQPPHCCGKGLCCVLFLLSCSVRSTPRFTVDKVP</sequence>
<dbReference type="Proteomes" id="UP000276834">
    <property type="component" value="Unassembled WGS sequence"/>
</dbReference>
<proteinExistence type="predicted"/>
<reference evidence="1 2" key="1">
    <citation type="journal article" date="2018" name="Proc. R. Soc. B">
        <title>A non-coding region near Follistatin controls head colour polymorphism in the Gouldian finch.</title>
        <authorList>
            <person name="Toomey M.B."/>
            <person name="Marques C.I."/>
            <person name="Andrade P."/>
            <person name="Araujo P.M."/>
            <person name="Sabatino S."/>
            <person name="Gazda M.A."/>
            <person name="Afonso S."/>
            <person name="Lopes R.J."/>
            <person name="Corbo J.C."/>
            <person name="Carneiro M."/>
        </authorList>
    </citation>
    <scope>NUCLEOTIDE SEQUENCE [LARGE SCALE GENOMIC DNA]</scope>
    <source>
        <strain evidence="1">Red01</strain>
        <tissue evidence="1">Muscle</tissue>
    </source>
</reference>
<name>A0A3L8SV97_CHLGU</name>
<dbReference type="AlphaFoldDB" id="A0A3L8SV97"/>
<evidence type="ECO:0000313" key="2">
    <source>
        <dbReference type="Proteomes" id="UP000276834"/>
    </source>
</evidence>